<dbReference type="InterPro" id="IPR027417">
    <property type="entry name" value="P-loop_NTPase"/>
</dbReference>
<dbReference type="EMBL" id="ALWX01000009">
    <property type="protein sequence ID" value="EKA62381.1"/>
    <property type="molecule type" value="Genomic_DNA"/>
</dbReference>
<dbReference type="RefSeq" id="WP_007924842.1">
    <property type="nucleotide sequence ID" value="NZ_ALWX01000009.1"/>
</dbReference>
<comment type="caution">
    <text evidence="6">The sequence shown here is derived from an EMBL/GenBank/DDBJ whole genome shotgun (WGS) entry which is preliminary data.</text>
</comment>
<feature type="binding site" evidence="3">
    <location>
        <begin position="389"/>
        <end position="396"/>
    </location>
    <ligand>
        <name>ATP</name>
        <dbReference type="ChEBI" id="CHEBI:30616"/>
    </ligand>
</feature>
<keyword evidence="4" id="KW-0472">Membrane</keyword>
<keyword evidence="1 3" id="KW-0547">Nucleotide-binding</keyword>
<dbReference type="PANTHER" id="PTHR22683:SF41">
    <property type="entry name" value="DNA TRANSLOCASE FTSK"/>
    <property type="match status" value="1"/>
</dbReference>
<dbReference type="GO" id="GO:0005524">
    <property type="term" value="F:ATP binding"/>
    <property type="evidence" value="ECO:0007669"/>
    <property type="project" value="UniProtKB-UniRule"/>
</dbReference>
<feature type="transmembrane region" description="Helical" evidence="4">
    <location>
        <begin position="161"/>
        <end position="187"/>
    </location>
</feature>
<dbReference type="InterPro" id="IPR050206">
    <property type="entry name" value="FtsK/SpoIIIE/SftA"/>
</dbReference>
<evidence type="ECO:0000313" key="6">
    <source>
        <dbReference type="EMBL" id="EKA62381.1"/>
    </source>
</evidence>
<keyword evidence="4" id="KW-1133">Transmembrane helix</keyword>
<sequence>MAMQRRFPVGHADVFPAGAFLKGGVEPVADFDADKRPDGSRPQQLDKDSGLPLWQVTVLDADEEAGKKETALSIKIAAKVQPVPPDNGTPFPWTPVEFVGLTALPYVDDNGVRPRLAWSFRAEGMTAPGKGGEALGLGSLGVGGCVMRAVRVRRLVRGGVLAVQAAGPVLWRLLAVCVALLGAGWFAGRAPERTSWGLPTGPSDTSWVAVLGSQLQVLGVVVGVAALFVFVAAFVVALRYPNQVVAWFYRRYVRGDFAHVARAAGLSKEIQTKDGRGWVDPALLGVTSCGGVVVARIRARRGQSSSEIAAVAEKFAADFGAASFRVSTPSAAVAELRLTMGDALAGATTARIPVDRAPGAALEPVEVGREESGDPWRLSLVGRHTLVAGRSGSGKGSILWGSVASLGPWIRQDTVRVHGVDLKRGVEIAMGDGLMYRTAYKPEQAVEVLRDLLAIIDERAVRMVGQSRLHEPLPGDPLHVLVIDELAALTAYADAGVKKEGNRLLSEILTQGRAMGVVVVAFVQDPKKETVPMRGLFTQTVALRLQSVEEVQMVLGSGLSDEAPAHRIPDDIRGAGYLVTEEGEVARVRAHFWPDSLIKATAAHYPAAKRWESSREGVRHDAE</sequence>
<evidence type="ECO:0000256" key="4">
    <source>
        <dbReference type="SAM" id="Phobius"/>
    </source>
</evidence>
<dbReference type="Gene3D" id="3.40.50.300">
    <property type="entry name" value="P-loop containing nucleotide triphosphate hydrolases"/>
    <property type="match status" value="1"/>
</dbReference>
<dbReference type="AlphaFoldDB" id="K1E5N1"/>
<dbReference type="SUPFAM" id="SSF52540">
    <property type="entry name" value="P-loop containing nucleoside triphosphate hydrolases"/>
    <property type="match status" value="1"/>
</dbReference>
<organism evidence="6 7">
    <name type="scientific">Janibacter hoylei PVAS-1</name>
    <dbReference type="NCBI Taxonomy" id="1210046"/>
    <lineage>
        <taxon>Bacteria</taxon>
        <taxon>Bacillati</taxon>
        <taxon>Actinomycetota</taxon>
        <taxon>Actinomycetes</taxon>
        <taxon>Micrococcales</taxon>
        <taxon>Intrasporangiaceae</taxon>
        <taxon>Janibacter</taxon>
    </lineage>
</organism>
<dbReference type="GO" id="GO:0003677">
    <property type="term" value="F:DNA binding"/>
    <property type="evidence" value="ECO:0007669"/>
    <property type="project" value="InterPro"/>
</dbReference>
<feature type="domain" description="FtsK" evidence="5">
    <location>
        <begin position="362"/>
        <end position="552"/>
    </location>
</feature>
<dbReference type="Proteomes" id="UP000004474">
    <property type="component" value="Unassembled WGS sequence"/>
</dbReference>
<evidence type="ECO:0000313" key="7">
    <source>
        <dbReference type="Proteomes" id="UP000004474"/>
    </source>
</evidence>
<evidence type="ECO:0000259" key="5">
    <source>
        <dbReference type="PROSITE" id="PS50901"/>
    </source>
</evidence>
<dbReference type="PANTHER" id="PTHR22683">
    <property type="entry name" value="SPORULATION PROTEIN RELATED"/>
    <property type="match status" value="1"/>
</dbReference>
<protein>
    <recommendedName>
        <fullName evidence="5">FtsK domain-containing protein</fullName>
    </recommendedName>
</protein>
<dbReference type="eggNOG" id="COG1674">
    <property type="taxonomic scope" value="Bacteria"/>
</dbReference>
<evidence type="ECO:0000256" key="1">
    <source>
        <dbReference type="ARBA" id="ARBA00022741"/>
    </source>
</evidence>
<gene>
    <name evidence="6" type="ORF">B277_02701</name>
</gene>
<dbReference type="PROSITE" id="PS50901">
    <property type="entry name" value="FTSK"/>
    <property type="match status" value="1"/>
</dbReference>
<name>K1E5N1_9MICO</name>
<accession>K1E5N1</accession>
<dbReference type="OrthoDB" id="4299905at2"/>
<dbReference type="InterPro" id="IPR002543">
    <property type="entry name" value="FtsK_dom"/>
</dbReference>
<dbReference type="STRING" id="1210046.B277_02701"/>
<proteinExistence type="predicted"/>
<reference evidence="6 7" key="1">
    <citation type="journal article" date="2012" name="J. Bacteriol.">
        <title>Genome Sequence of Janibacter hoylei MTCC8307, Isolated from the Stratospheric Air.</title>
        <authorList>
            <person name="Pawar S.P."/>
            <person name="Dhotre D.P."/>
            <person name="Shetty S.A."/>
            <person name="Chowdhury S.P."/>
            <person name="Chaudhari B.L."/>
            <person name="Shouche Y.S."/>
        </authorList>
    </citation>
    <scope>NUCLEOTIDE SEQUENCE [LARGE SCALE GENOMIC DNA]</scope>
    <source>
        <strain evidence="6 7">PVAS-1</strain>
    </source>
</reference>
<keyword evidence="2 3" id="KW-0067">ATP-binding</keyword>
<evidence type="ECO:0000256" key="2">
    <source>
        <dbReference type="ARBA" id="ARBA00022840"/>
    </source>
</evidence>
<dbReference type="PATRIC" id="fig|1210046.3.peg.523"/>
<keyword evidence="4" id="KW-0812">Transmembrane</keyword>
<evidence type="ECO:0000256" key="3">
    <source>
        <dbReference type="PROSITE-ProRule" id="PRU00289"/>
    </source>
</evidence>
<feature type="transmembrane region" description="Helical" evidence="4">
    <location>
        <begin position="207"/>
        <end position="240"/>
    </location>
</feature>